<dbReference type="Proteomes" id="UP000189818">
    <property type="component" value="Unassembled WGS sequence"/>
</dbReference>
<keyword evidence="3" id="KW-1185">Reference proteome</keyword>
<dbReference type="OrthoDB" id="9812555at2"/>
<proteinExistence type="predicted"/>
<sequence>MTRGFPMATTMRDEAWPVRERIVAFARDASFELSPRDGAALAAAASLAPGSRVSITWLPRDADDDRVAAARALHDRGLVPVPHIAARMIEDEAHLAGLIGRLCGEAGVSQLLVIGGDAKQPRGPFAASTDLLSSPALAHPMVRRIAVGGYPEGHPWAGEALLDAKIAAIGALGVTAEVITQLCFDSGPILAWARVFRARHPEVPVRLGIAGPASIRTLLRYARICGVGNSAKALVARGASIARLLAEAAPDPLLRDLAETPDIDALAPVGVHLFPFGGFERTARWIGAVAEGHFRFRGSDSGFQVDPAG</sequence>
<reference evidence="3" key="1">
    <citation type="submission" date="2017-02" db="EMBL/GenBank/DDBJ databases">
        <authorList>
            <person name="Varghese N."/>
            <person name="Submissions S."/>
        </authorList>
    </citation>
    <scope>NUCLEOTIDE SEQUENCE [LARGE SCALE GENOMIC DNA]</scope>
    <source>
        <strain evidence="3">UM2</strain>
    </source>
</reference>
<gene>
    <name evidence="2" type="ORF">SAMN06295920_102132</name>
</gene>
<evidence type="ECO:0000313" key="3">
    <source>
        <dbReference type="Proteomes" id="UP000189818"/>
    </source>
</evidence>
<dbReference type="STRING" id="439228.SAMN06295920_102132"/>
<dbReference type="EMBL" id="FUYM01000002">
    <property type="protein sequence ID" value="SKB37071.1"/>
    <property type="molecule type" value="Genomic_DNA"/>
</dbReference>
<organism evidence="2 3">
    <name type="scientific">Rhizorhabdus histidinilytica</name>
    <dbReference type="NCBI Taxonomy" id="439228"/>
    <lineage>
        <taxon>Bacteria</taxon>
        <taxon>Pseudomonadati</taxon>
        <taxon>Pseudomonadota</taxon>
        <taxon>Alphaproteobacteria</taxon>
        <taxon>Sphingomonadales</taxon>
        <taxon>Sphingomonadaceae</taxon>
        <taxon>Rhizorhabdus</taxon>
    </lineage>
</organism>
<dbReference type="GO" id="GO:0016491">
    <property type="term" value="F:oxidoreductase activity"/>
    <property type="evidence" value="ECO:0007669"/>
    <property type="project" value="UniProtKB-KW"/>
</dbReference>
<dbReference type="Gene3D" id="3.20.20.220">
    <property type="match status" value="1"/>
</dbReference>
<protein>
    <submittedName>
        <fullName evidence="2">Methylenetetrahydrofolate reductase (NADPH)</fullName>
    </submittedName>
</protein>
<name>A0A1T5APU5_9SPHN</name>
<evidence type="ECO:0000256" key="1">
    <source>
        <dbReference type="ARBA" id="ARBA00023002"/>
    </source>
</evidence>
<dbReference type="AlphaFoldDB" id="A0A1T5APU5"/>
<dbReference type="InterPro" id="IPR029041">
    <property type="entry name" value="FAD-linked_oxidoreductase-like"/>
</dbReference>
<dbReference type="RefSeq" id="WP_079646894.1">
    <property type="nucleotide sequence ID" value="NZ_FUYM01000002.1"/>
</dbReference>
<dbReference type="UniPathway" id="UPA00193"/>
<dbReference type="GO" id="GO:0035999">
    <property type="term" value="P:tetrahydrofolate interconversion"/>
    <property type="evidence" value="ECO:0007669"/>
    <property type="project" value="UniProtKB-UniPathway"/>
</dbReference>
<dbReference type="SUPFAM" id="SSF51730">
    <property type="entry name" value="FAD-linked oxidoreductase"/>
    <property type="match status" value="1"/>
</dbReference>
<keyword evidence="1" id="KW-0560">Oxidoreductase</keyword>
<accession>A0A1T5APU5</accession>
<evidence type="ECO:0000313" key="2">
    <source>
        <dbReference type="EMBL" id="SKB37071.1"/>
    </source>
</evidence>